<dbReference type="InterPro" id="IPR036890">
    <property type="entry name" value="HATPase_C_sf"/>
</dbReference>
<dbReference type="STRING" id="418495.SAMN05216215_102216"/>
<evidence type="ECO:0000313" key="1">
    <source>
        <dbReference type="EMBL" id="SDY22154.1"/>
    </source>
</evidence>
<dbReference type="RefSeq" id="WP_093268556.1">
    <property type="nucleotide sequence ID" value="NZ_FNOK01000022.1"/>
</dbReference>
<name>A0A1H3I584_9PSEU</name>
<dbReference type="OrthoDB" id="3201966at2"/>
<sequence>MSGADSFGTAELRRAVLQSWESSPTRFREDANAEEDLRLGGYRDRLLVELAQNAADAAGADGVLRVELVGRELRVANTGSPLTADGVAGLASLRASAKREGASVGRFGVGFAAVLAVSDEPQILSRSGGVAFSAERTREAAAELAGPAEEMAAREGAVPVLRLPWAVANEPPEGFDTEVRLPLRPDVVTDALMAAFTDQAPDLLIALPALTEIRIGEKTWRRVDEGADRLVVHGPVRSDRWLVHRATGTLNETMLAGLGVEARHATEWRVAWAVPLDESGTPIPLAEDVLHAPTPTEERLSLPARLLASVPVEPDRRRVAASAATDAVLTFAAESYPGLVGKIAVEHRTALVPLPGFPLSDVDDKLRQGVNDRLRVAAWLPAANGNLVAPLESRVLEYISPELADLLKDVIPGLLTAELADARHRRSLHVLEVRRLAAAEIVDAVTGLQRPPEWWYRFYDALVPIESADPVAREEFSALPVPLADGRTVTGVRDVLLSHRDADPDPAALLSTLDISGLRIAHPEATHPLLEKLGAHPAGPAELLDAPSLEEAVRSSVSDARAGADVRPLAEAVLRLVASAQPRDWLGALALPDANGDFRRADELLLPDAALLEVIDAEYIGADGPLAVLDEAFAAARPAELLRAIGVLDDFAVHVEEDPVEADDDFPDSRHWWAEQESAQPDNWPPARFAGIRDLDLVADDAWPTAIRLLVRNPETLRALREPNSYSAWWIARYALLGGQPPRHWRLASAGELAGLFDAVPDVGLDDEQLRITGVRSELVIDDSDDAADLLERLGDPDRAVRAGTALRAHQALADAVASGVVDPAEIDLPEMVRSVSGAVVSTGRAVVLDEPWMLSVLEAPLVIAGGSPDQFDAESLAELLDLPLASEENTMQVVDEGRAQSWPEVARVPAACELLGITVPTGEVRLHDTLRVRSSTGEQRVHWWVDRTGTVHAERTPDGLARALAWASGSWHERFALTALLADPEAATLLR</sequence>
<dbReference type="AlphaFoldDB" id="A0A1H3I584"/>
<evidence type="ECO:0000313" key="2">
    <source>
        <dbReference type="Proteomes" id="UP000199529"/>
    </source>
</evidence>
<keyword evidence="2" id="KW-1185">Reference proteome</keyword>
<protein>
    <submittedName>
        <fullName evidence="1">Uncharacterized protein</fullName>
    </submittedName>
</protein>
<organism evidence="1 2">
    <name type="scientific">Saccharopolyspora shandongensis</name>
    <dbReference type="NCBI Taxonomy" id="418495"/>
    <lineage>
        <taxon>Bacteria</taxon>
        <taxon>Bacillati</taxon>
        <taxon>Actinomycetota</taxon>
        <taxon>Actinomycetes</taxon>
        <taxon>Pseudonocardiales</taxon>
        <taxon>Pseudonocardiaceae</taxon>
        <taxon>Saccharopolyspora</taxon>
    </lineage>
</organism>
<gene>
    <name evidence="1" type="ORF">SAMN05216215_102216</name>
</gene>
<accession>A0A1H3I584</accession>
<dbReference type="NCBIfam" id="NF047352">
    <property type="entry name" value="P_loop_sacsin"/>
    <property type="match status" value="1"/>
</dbReference>
<proteinExistence type="predicted"/>
<dbReference type="Proteomes" id="UP000199529">
    <property type="component" value="Unassembled WGS sequence"/>
</dbReference>
<reference evidence="2" key="1">
    <citation type="submission" date="2016-10" db="EMBL/GenBank/DDBJ databases">
        <authorList>
            <person name="Varghese N."/>
            <person name="Submissions S."/>
        </authorList>
    </citation>
    <scope>NUCLEOTIDE SEQUENCE [LARGE SCALE GENOMIC DNA]</scope>
    <source>
        <strain evidence="2">CGMCC 4.3530</strain>
    </source>
</reference>
<dbReference type="SUPFAM" id="SSF55874">
    <property type="entry name" value="ATPase domain of HSP90 chaperone/DNA topoisomerase II/histidine kinase"/>
    <property type="match status" value="1"/>
</dbReference>
<dbReference type="EMBL" id="FNOK01000022">
    <property type="protein sequence ID" value="SDY22154.1"/>
    <property type="molecule type" value="Genomic_DNA"/>
</dbReference>